<reference evidence="1 2" key="1">
    <citation type="journal article" date="2019" name="Sci. Rep.">
        <title>Orb-weaving spider Araneus ventricosus genome elucidates the spidroin gene catalogue.</title>
        <authorList>
            <person name="Kono N."/>
            <person name="Nakamura H."/>
            <person name="Ohtoshi R."/>
            <person name="Moran D.A.P."/>
            <person name="Shinohara A."/>
            <person name="Yoshida Y."/>
            <person name="Fujiwara M."/>
            <person name="Mori M."/>
            <person name="Tomita M."/>
            <person name="Arakawa K."/>
        </authorList>
    </citation>
    <scope>NUCLEOTIDE SEQUENCE [LARGE SCALE GENOMIC DNA]</scope>
</reference>
<dbReference type="Proteomes" id="UP000499080">
    <property type="component" value="Unassembled WGS sequence"/>
</dbReference>
<evidence type="ECO:0000313" key="2">
    <source>
        <dbReference type="Proteomes" id="UP000499080"/>
    </source>
</evidence>
<dbReference type="AlphaFoldDB" id="A0A4Y2QEJ6"/>
<dbReference type="OrthoDB" id="1099063at2759"/>
<gene>
    <name evidence="1" type="ORF">AVEN_265492_1</name>
</gene>
<sequence length="123" mass="13949">MVSNLSPTSGRDLPLDFSGIRFREDYVLWSGRDAGGLLACLLILTSRFEAIRGYVGTDSWFELMDDDEDSTELARLSKFHATTTEGRLASRVRWGVQQAPYTADLRWNRVSNLEPLRPKAETH</sequence>
<name>A0A4Y2QEJ6_ARAVE</name>
<dbReference type="EMBL" id="BGPR01013456">
    <property type="protein sequence ID" value="GBN60756.1"/>
    <property type="molecule type" value="Genomic_DNA"/>
</dbReference>
<comment type="caution">
    <text evidence="1">The sequence shown here is derived from an EMBL/GenBank/DDBJ whole genome shotgun (WGS) entry which is preliminary data.</text>
</comment>
<organism evidence="1 2">
    <name type="scientific">Araneus ventricosus</name>
    <name type="common">Orbweaver spider</name>
    <name type="synonym">Epeira ventricosa</name>
    <dbReference type="NCBI Taxonomy" id="182803"/>
    <lineage>
        <taxon>Eukaryota</taxon>
        <taxon>Metazoa</taxon>
        <taxon>Ecdysozoa</taxon>
        <taxon>Arthropoda</taxon>
        <taxon>Chelicerata</taxon>
        <taxon>Arachnida</taxon>
        <taxon>Araneae</taxon>
        <taxon>Araneomorphae</taxon>
        <taxon>Entelegynae</taxon>
        <taxon>Araneoidea</taxon>
        <taxon>Araneidae</taxon>
        <taxon>Araneus</taxon>
    </lineage>
</organism>
<evidence type="ECO:0000313" key="1">
    <source>
        <dbReference type="EMBL" id="GBN60756.1"/>
    </source>
</evidence>
<accession>A0A4Y2QEJ6</accession>
<keyword evidence="2" id="KW-1185">Reference proteome</keyword>
<protein>
    <submittedName>
        <fullName evidence="1">Uncharacterized protein</fullName>
    </submittedName>
</protein>
<proteinExistence type="predicted"/>